<dbReference type="EC" id="6.3.5.1" evidence="7 8"/>
<feature type="binding site" evidence="7">
    <location>
        <position position="184"/>
    </location>
    <ligand>
        <name>L-glutamine</name>
        <dbReference type="ChEBI" id="CHEBI:58359"/>
    </ligand>
</feature>
<dbReference type="InterPro" id="IPR003010">
    <property type="entry name" value="C-N_Hydrolase"/>
</dbReference>
<feature type="binding site" evidence="7">
    <location>
        <position position="378"/>
    </location>
    <ligand>
        <name>deamido-NAD(+)</name>
        <dbReference type="ChEBI" id="CHEBI:58437"/>
        <note>ligand shared between two neighboring subunits</note>
    </ligand>
</feature>
<evidence type="ECO:0000256" key="3">
    <source>
        <dbReference type="ARBA" id="ARBA00022598"/>
    </source>
</evidence>
<keyword evidence="6 7" id="KW-0520">NAD</keyword>
<dbReference type="Pfam" id="PF00795">
    <property type="entry name" value="CN_hydrolase"/>
    <property type="match status" value="1"/>
</dbReference>
<dbReference type="Gene3D" id="3.60.110.10">
    <property type="entry name" value="Carbon-nitrogen hydrolase"/>
    <property type="match status" value="1"/>
</dbReference>
<dbReference type="InterPro" id="IPR036526">
    <property type="entry name" value="C-N_Hydrolase_sf"/>
</dbReference>
<evidence type="ECO:0000256" key="6">
    <source>
        <dbReference type="ARBA" id="ARBA00023027"/>
    </source>
</evidence>
<comment type="function">
    <text evidence="7">Catalyzes the ATP-dependent amidation of deamido-NAD to form NAD. Uses L-glutamine as a nitrogen source.</text>
</comment>
<feature type="binding site" evidence="7">
    <location>
        <position position="407"/>
    </location>
    <ligand>
        <name>deamido-NAD(+)</name>
        <dbReference type="ChEBI" id="CHEBI:58437"/>
        <note>ligand shared between two neighboring subunits</note>
    </ligand>
</feature>
<dbReference type="OrthoDB" id="9760188at2"/>
<dbReference type="GO" id="GO:0009435">
    <property type="term" value="P:NAD+ biosynthetic process"/>
    <property type="evidence" value="ECO:0007669"/>
    <property type="project" value="UniProtKB-UniRule"/>
</dbReference>
<dbReference type="NCBIfam" id="TIGR00552">
    <property type="entry name" value="nadE"/>
    <property type="match status" value="1"/>
</dbReference>
<dbReference type="PROSITE" id="PS50263">
    <property type="entry name" value="CN_HYDROLASE"/>
    <property type="match status" value="1"/>
</dbReference>
<dbReference type="EMBL" id="LPVY01000021">
    <property type="protein sequence ID" value="KZB62383.1"/>
    <property type="molecule type" value="Genomic_DNA"/>
</dbReference>
<evidence type="ECO:0000256" key="8">
    <source>
        <dbReference type="PIRNR" id="PIRNR006630"/>
    </source>
</evidence>
<dbReference type="CDD" id="cd07570">
    <property type="entry name" value="GAT_Gln-NAD-synth"/>
    <property type="match status" value="1"/>
</dbReference>
<feature type="binding site" evidence="7">
    <location>
        <position position="178"/>
    </location>
    <ligand>
        <name>L-glutamine</name>
        <dbReference type="ChEBI" id="CHEBI:58359"/>
    </ligand>
</feature>
<evidence type="ECO:0000256" key="5">
    <source>
        <dbReference type="ARBA" id="ARBA00022840"/>
    </source>
</evidence>
<evidence type="ECO:0000256" key="1">
    <source>
        <dbReference type="ARBA" id="ARBA00005188"/>
    </source>
</evidence>
<dbReference type="InterPro" id="IPR003694">
    <property type="entry name" value="NAD_synthase"/>
</dbReference>
<organism evidence="11 12">
    <name type="scientific">Thalassospira lucentensis</name>
    <dbReference type="NCBI Taxonomy" id="168935"/>
    <lineage>
        <taxon>Bacteria</taxon>
        <taxon>Pseudomonadati</taxon>
        <taxon>Pseudomonadota</taxon>
        <taxon>Alphaproteobacteria</taxon>
        <taxon>Rhodospirillales</taxon>
        <taxon>Thalassospiraceae</taxon>
        <taxon>Thalassospira</taxon>
    </lineage>
</organism>
<dbReference type="GO" id="GO:0005737">
    <property type="term" value="C:cytoplasm"/>
    <property type="evidence" value="ECO:0007669"/>
    <property type="project" value="InterPro"/>
</dbReference>
<feature type="binding site" evidence="7">
    <location>
        <begin position="295"/>
        <end position="302"/>
    </location>
    <ligand>
        <name>ATP</name>
        <dbReference type="ChEBI" id="CHEBI:30616"/>
    </ligand>
</feature>
<dbReference type="Proteomes" id="UP000076335">
    <property type="component" value="Unassembled WGS sequence"/>
</dbReference>
<evidence type="ECO:0000256" key="7">
    <source>
        <dbReference type="HAMAP-Rule" id="MF_02090"/>
    </source>
</evidence>
<dbReference type="GO" id="GO:0008795">
    <property type="term" value="F:NAD+ synthase activity"/>
    <property type="evidence" value="ECO:0007669"/>
    <property type="project" value="UniProtKB-UniRule"/>
</dbReference>
<dbReference type="FunFam" id="3.40.50.620:FF:000106">
    <property type="entry name" value="Glutamine-dependent NAD(+) synthetase"/>
    <property type="match status" value="1"/>
</dbReference>
<dbReference type="InterPro" id="IPR022310">
    <property type="entry name" value="NAD/GMP_synthase"/>
</dbReference>
<keyword evidence="3 7" id="KW-0436">Ligase</keyword>
<keyword evidence="4 7" id="KW-0547">Nucleotide-binding</keyword>
<comment type="caution">
    <text evidence="11">The sequence shown here is derived from an EMBL/GenBank/DDBJ whole genome shotgun (WGS) entry which is preliminary data.</text>
</comment>
<feature type="binding site" evidence="7">
    <location>
        <position position="122"/>
    </location>
    <ligand>
        <name>L-glutamine</name>
        <dbReference type="ChEBI" id="CHEBI:58359"/>
    </ligand>
</feature>
<feature type="active site" description="Nucleophile; for glutaminase activity" evidence="7">
    <location>
        <position position="152"/>
    </location>
</feature>
<dbReference type="Pfam" id="PF02540">
    <property type="entry name" value="NAD_synthase"/>
    <property type="match status" value="1"/>
</dbReference>
<dbReference type="CDD" id="cd00553">
    <property type="entry name" value="NAD_synthase"/>
    <property type="match status" value="1"/>
</dbReference>
<dbReference type="PANTHER" id="PTHR23090">
    <property type="entry name" value="NH 3 /GLUTAMINE-DEPENDENT NAD + SYNTHETASE"/>
    <property type="match status" value="1"/>
</dbReference>
<feature type="active site" description="For glutaminase activity" evidence="7">
    <location>
        <position position="116"/>
    </location>
</feature>
<comment type="pathway">
    <text evidence="1 7 8">Cofactor biosynthesis; NAD(+) biosynthesis; NAD(+) from deamido-NAD(+) (L-Gln route): step 1/1.</text>
</comment>
<feature type="active site" description="Proton acceptor; for glutaminase activity" evidence="7">
    <location>
        <position position="45"/>
    </location>
</feature>
<dbReference type="GO" id="GO:0005524">
    <property type="term" value="F:ATP binding"/>
    <property type="evidence" value="ECO:0007669"/>
    <property type="project" value="UniProtKB-UniRule"/>
</dbReference>
<dbReference type="GO" id="GO:0003952">
    <property type="term" value="F:NAD+ synthase (glutamine-hydrolyzing) activity"/>
    <property type="evidence" value="ECO:0007669"/>
    <property type="project" value="UniProtKB-UniRule"/>
</dbReference>
<dbReference type="InterPro" id="IPR014445">
    <property type="entry name" value="Gln-dep_NAD_synthase"/>
</dbReference>
<dbReference type="Gene3D" id="3.40.50.620">
    <property type="entry name" value="HUPs"/>
    <property type="match status" value="1"/>
</dbReference>
<dbReference type="SUPFAM" id="SSF52402">
    <property type="entry name" value="Adenine nucleotide alpha hydrolases-like"/>
    <property type="match status" value="1"/>
</dbReference>
<feature type="binding site" evidence="7">
    <location>
        <position position="526"/>
    </location>
    <ligand>
        <name>deamido-NAD(+)</name>
        <dbReference type="ChEBI" id="CHEBI:58437"/>
        <note>ligand shared between two neighboring subunits</note>
    </ligand>
</feature>
<protein>
    <recommendedName>
        <fullName evidence="7 8">Glutamine-dependent NAD(+) synthetase</fullName>
        <ecNumber evidence="7 8">6.3.5.1</ecNumber>
    </recommendedName>
    <alternativeName>
        <fullName evidence="7 8">NAD(+) synthase [glutamine-hydrolyzing]</fullName>
    </alternativeName>
</protein>
<evidence type="ECO:0000259" key="10">
    <source>
        <dbReference type="PROSITE" id="PS50263"/>
    </source>
</evidence>
<dbReference type="GO" id="GO:0004359">
    <property type="term" value="F:glutaminase activity"/>
    <property type="evidence" value="ECO:0007669"/>
    <property type="project" value="InterPro"/>
</dbReference>
<dbReference type="RefSeq" id="WP_062952950.1">
    <property type="nucleotide sequence ID" value="NZ_LPVY01000021.1"/>
</dbReference>
<reference evidence="11 12" key="1">
    <citation type="submission" date="2015-12" db="EMBL/GenBank/DDBJ databases">
        <title>Genome sequence of Thalassospira lucentensis MCCC 1A02072.</title>
        <authorList>
            <person name="Lu L."/>
            <person name="Lai Q."/>
            <person name="Shao Z."/>
            <person name="Qian P."/>
        </authorList>
    </citation>
    <scope>NUCLEOTIDE SEQUENCE [LARGE SCALE GENOMIC DNA]</scope>
    <source>
        <strain evidence="11 12">MCCC 1A02072</strain>
    </source>
</reference>
<comment type="caution">
    <text evidence="7">Lacks conserved residue(s) required for the propagation of feature annotation.</text>
</comment>
<dbReference type="SUPFAM" id="SSF56317">
    <property type="entry name" value="Carbon-nitrogen hydrolase"/>
    <property type="match status" value="1"/>
</dbReference>
<evidence type="ECO:0000256" key="9">
    <source>
        <dbReference type="RuleBase" id="RU003811"/>
    </source>
</evidence>
<dbReference type="AlphaFoldDB" id="A0A154L4K2"/>
<name>A0A154L4K2_9PROT</name>
<feature type="binding site" evidence="7">
    <location>
        <position position="402"/>
    </location>
    <ligand>
        <name>ATP</name>
        <dbReference type="ChEBI" id="CHEBI:30616"/>
    </ligand>
</feature>
<accession>A0A154L4K2</accession>
<dbReference type="UniPathway" id="UPA00253">
    <property type="reaction ID" value="UER00334"/>
</dbReference>
<keyword evidence="5 7" id="KW-0067">ATP-binding</keyword>
<comment type="similarity">
    <text evidence="2 7 8">In the C-terminal section; belongs to the NAD synthetase family.</text>
</comment>
<proteinExistence type="inferred from homology"/>
<dbReference type="PIRSF" id="PIRSF006630">
    <property type="entry name" value="NADS_GAT"/>
    <property type="match status" value="1"/>
</dbReference>
<evidence type="ECO:0000313" key="11">
    <source>
        <dbReference type="EMBL" id="KZB62383.1"/>
    </source>
</evidence>
<gene>
    <name evidence="7" type="primary">nadE</name>
    <name evidence="11" type="ORF">AUP42_05415</name>
</gene>
<sequence>MTNMLAIAIAQLNPIVGDVAGNAEKVVAAWETAAVQGADIVLYSELVLSGYPPEDLVMKPAFMRHLRHAVDDICERTKALKNGPALLLTTPWDIDGERFNAVLLIDQGKIETVRAKNDLPNYGVFDEKRVFSAGPMPDVVSFRGVKLGVPICEDVWTPKVIAHLKDRGAEIFLVPNGSPFEADKGDLRRNLIADRVRESGVPMIYCNEVGGQDELVFDGGSFGLNGDGSLAVALPGFAEDVVTSTWSRGEDGGWWCDANAPKADYPSGLDAIYQTLVLGLRDYVNKNRFPGVVIGMSGGIDSALSAAIAVDALGADRVRLVMMPSPYTSRESLEDAEQCAGMLKTGIESINIGPAMGAFEQMLGPAFEGRDPDITEENIQARSRGIILMGLSNKFGHMVLTTGNKSEMSVGYATLYGDMCGGYSVLKDLYKTTVFALCHWRNAHHPASALGPDGIVIPERIITKPPSAELRPDQKDEDSLPPYDVLDDILHQMIEGERSVSEIVESGHDEATVRRVWRLLDRAEYKRRQAPPGVKITPRAFGRDRRYPITNGFTNLVT</sequence>
<evidence type="ECO:0000256" key="4">
    <source>
        <dbReference type="ARBA" id="ARBA00022741"/>
    </source>
</evidence>
<comment type="catalytic activity">
    <reaction evidence="7 8">
        <text>deamido-NAD(+) + L-glutamine + ATP + H2O = L-glutamate + AMP + diphosphate + NAD(+) + H(+)</text>
        <dbReference type="Rhea" id="RHEA:24384"/>
        <dbReference type="ChEBI" id="CHEBI:15377"/>
        <dbReference type="ChEBI" id="CHEBI:15378"/>
        <dbReference type="ChEBI" id="CHEBI:29985"/>
        <dbReference type="ChEBI" id="CHEBI:30616"/>
        <dbReference type="ChEBI" id="CHEBI:33019"/>
        <dbReference type="ChEBI" id="CHEBI:57540"/>
        <dbReference type="ChEBI" id="CHEBI:58359"/>
        <dbReference type="ChEBI" id="CHEBI:58437"/>
        <dbReference type="ChEBI" id="CHEBI:456215"/>
        <dbReference type="EC" id="6.3.5.1"/>
    </reaction>
</comment>
<evidence type="ECO:0000313" key="12">
    <source>
        <dbReference type="Proteomes" id="UP000076335"/>
    </source>
</evidence>
<dbReference type="InterPro" id="IPR014729">
    <property type="entry name" value="Rossmann-like_a/b/a_fold"/>
</dbReference>
<dbReference type="HAMAP" id="MF_02090">
    <property type="entry name" value="NadE_glutamine_dep"/>
    <property type="match status" value="1"/>
</dbReference>
<dbReference type="PANTHER" id="PTHR23090:SF9">
    <property type="entry name" value="GLUTAMINE-DEPENDENT NAD(+) SYNTHETASE"/>
    <property type="match status" value="1"/>
</dbReference>
<evidence type="ECO:0000256" key="2">
    <source>
        <dbReference type="ARBA" id="ARBA00007145"/>
    </source>
</evidence>
<comment type="similarity">
    <text evidence="9">Belongs to the NAD synthetase family.</text>
</comment>
<feature type="domain" description="CN hydrolase" evidence="10">
    <location>
        <begin position="5"/>
        <end position="248"/>
    </location>
</feature>
<dbReference type="NCBIfam" id="NF010588">
    <property type="entry name" value="PRK13981.1"/>
    <property type="match status" value="1"/>
</dbReference>